<dbReference type="EMBL" id="BOMQ01000061">
    <property type="protein sequence ID" value="GIE51638.1"/>
    <property type="molecule type" value="Genomic_DNA"/>
</dbReference>
<protein>
    <submittedName>
        <fullName evidence="1">Uncharacterized protein</fullName>
    </submittedName>
</protein>
<comment type="caution">
    <text evidence="1">The sequence shown here is derived from an EMBL/GenBank/DDBJ whole genome shotgun (WGS) entry which is preliminary data.</text>
</comment>
<reference evidence="1" key="1">
    <citation type="submission" date="2021-01" db="EMBL/GenBank/DDBJ databases">
        <title>Whole genome shotgun sequence of Actinoplanes nipponensis NBRC 14063.</title>
        <authorList>
            <person name="Komaki H."/>
            <person name="Tamura T."/>
        </authorList>
    </citation>
    <scope>NUCLEOTIDE SEQUENCE</scope>
    <source>
        <strain evidence="1">NBRC 14063</strain>
    </source>
</reference>
<accession>A0A919JL35</accession>
<evidence type="ECO:0000313" key="1">
    <source>
        <dbReference type="EMBL" id="GIE51638.1"/>
    </source>
</evidence>
<keyword evidence="2" id="KW-1185">Reference proteome</keyword>
<name>A0A919JL35_9ACTN</name>
<dbReference type="AlphaFoldDB" id="A0A919JL35"/>
<proteinExistence type="predicted"/>
<dbReference type="Proteomes" id="UP000647172">
    <property type="component" value="Unassembled WGS sequence"/>
</dbReference>
<gene>
    <name evidence="1" type="ORF">Ani05nite_51720</name>
</gene>
<organism evidence="1 2">
    <name type="scientific">Actinoplanes nipponensis</name>
    <dbReference type="NCBI Taxonomy" id="135950"/>
    <lineage>
        <taxon>Bacteria</taxon>
        <taxon>Bacillati</taxon>
        <taxon>Actinomycetota</taxon>
        <taxon>Actinomycetes</taxon>
        <taxon>Micromonosporales</taxon>
        <taxon>Micromonosporaceae</taxon>
        <taxon>Actinoplanes</taxon>
    </lineage>
</organism>
<evidence type="ECO:0000313" key="2">
    <source>
        <dbReference type="Proteomes" id="UP000647172"/>
    </source>
</evidence>
<sequence>MWVRRAVIFGYVGTLTDPGAEEYREPLAHRTGELLGVCRPRFWEALAGSFGERTVRVHGGRRAR</sequence>